<dbReference type="PANTHER" id="PTHR12147">
    <property type="entry name" value="METALLOPEPTIDASE M28 FAMILY MEMBER"/>
    <property type="match status" value="1"/>
</dbReference>
<dbReference type="GO" id="GO:0046872">
    <property type="term" value="F:metal ion binding"/>
    <property type="evidence" value="ECO:0007669"/>
    <property type="project" value="UniProtKB-KW"/>
</dbReference>
<dbReference type="STRING" id="796925.A0A137NPE4"/>
<feature type="non-terminal residue" evidence="12">
    <location>
        <position position="317"/>
    </location>
</feature>
<dbReference type="EC" id="3.4.-.-" evidence="9"/>
<evidence type="ECO:0000256" key="6">
    <source>
        <dbReference type="ARBA" id="ARBA00022801"/>
    </source>
</evidence>
<keyword evidence="3 9" id="KW-0645">Protease</keyword>
<evidence type="ECO:0000259" key="11">
    <source>
        <dbReference type="Pfam" id="PF04389"/>
    </source>
</evidence>
<evidence type="ECO:0000256" key="3">
    <source>
        <dbReference type="ARBA" id="ARBA00022670"/>
    </source>
</evidence>
<dbReference type="Gene3D" id="3.40.630.10">
    <property type="entry name" value="Zn peptidases"/>
    <property type="match status" value="1"/>
</dbReference>
<evidence type="ECO:0000256" key="5">
    <source>
        <dbReference type="ARBA" id="ARBA00022729"/>
    </source>
</evidence>
<dbReference type="Pfam" id="PF04389">
    <property type="entry name" value="Peptidase_M28"/>
    <property type="match status" value="1"/>
</dbReference>
<feature type="region of interest" description="Disordered" evidence="10">
    <location>
        <begin position="135"/>
        <end position="155"/>
    </location>
</feature>
<keyword evidence="4 9" id="KW-0479">Metal-binding</keyword>
<feature type="domain" description="Peptidase M28" evidence="11">
    <location>
        <begin position="114"/>
        <end position="311"/>
    </location>
</feature>
<sequence length="317" mass="36104">FKLLKDKIHFFDVTFNKPLTSLRKAQKVSNSNLPKSIRYKSQTGRAIKELDMRKAKKFLTKLSSFHTRYYSSTTGTQAAVFIKEYINDIVKKYKYQNNIEVIEIKHDDYDQPDLIVRFKGVRDPSEIVILGSHIDSINSDDPENGRSPGADDDGSGVAVSLEALRSLVNTNFQPKKTLEFQYYSAEEVGFLGSQYIARSYHNERKNVMGMLQLDMAGYATKESRLIRIVRDYTDPGLNKFIELIIKTYTSSSIGDDKCGYACSDHASFTEVGYRSAYIFESEFSPVYHSANDTIDYVDFDYLKEISKVATGFVVELS</sequence>
<feature type="non-terminal residue" evidence="12">
    <location>
        <position position="1"/>
    </location>
</feature>
<dbReference type="GO" id="GO:0006508">
    <property type="term" value="P:proteolysis"/>
    <property type="evidence" value="ECO:0007669"/>
    <property type="project" value="UniProtKB-KW"/>
</dbReference>
<evidence type="ECO:0000256" key="2">
    <source>
        <dbReference type="ARBA" id="ARBA00022438"/>
    </source>
</evidence>
<evidence type="ECO:0000313" key="13">
    <source>
        <dbReference type="Proteomes" id="UP000070444"/>
    </source>
</evidence>
<keyword evidence="7 9" id="KW-0862">Zinc</keyword>
<organism evidence="12 13">
    <name type="scientific">Conidiobolus coronatus (strain ATCC 28846 / CBS 209.66 / NRRL 28638)</name>
    <name type="common">Delacroixia coronata</name>
    <dbReference type="NCBI Taxonomy" id="796925"/>
    <lineage>
        <taxon>Eukaryota</taxon>
        <taxon>Fungi</taxon>
        <taxon>Fungi incertae sedis</taxon>
        <taxon>Zoopagomycota</taxon>
        <taxon>Entomophthoromycotina</taxon>
        <taxon>Entomophthoromycetes</taxon>
        <taxon>Entomophthorales</taxon>
        <taxon>Ancylistaceae</taxon>
        <taxon>Conidiobolus</taxon>
    </lineage>
</organism>
<accession>A0A137NPE4</accession>
<dbReference type="GO" id="GO:0004177">
    <property type="term" value="F:aminopeptidase activity"/>
    <property type="evidence" value="ECO:0007669"/>
    <property type="project" value="UniProtKB-KW"/>
</dbReference>
<reference evidence="12 13" key="1">
    <citation type="journal article" date="2015" name="Genome Biol. Evol.">
        <title>Phylogenomic analyses indicate that early fungi evolved digesting cell walls of algal ancestors of land plants.</title>
        <authorList>
            <person name="Chang Y."/>
            <person name="Wang S."/>
            <person name="Sekimoto S."/>
            <person name="Aerts A.L."/>
            <person name="Choi C."/>
            <person name="Clum A."/>
            <person name="LaButti K.M."/>
            <person name="Lindquist E.A."/>
            <person name="Yee Ngan C."/>
            <person name="Ohm R.A."/>
            <person name="Salamov A.A."/>
            <person name="Grigoriev I.V."/>
            <person name="Spatafora J.W."/>
            <person name="Berbee M.L."/>
        </authorList>
    </citation>
    <scope>NUCLEOTIDE SEQUENCE [LARGE SCALE GENOMIC DNA]</scope>
    <source>
        <strain evidence="12 13">NRRL 28638</strain>
    </source>
</reference>
<dbReference type="OMA" id="WPENTIE"/>
<evidence type="ECO:0000256" key="7">
    <source>
        <dbReference type="ARBA" id="ARBA00022833"/>
    </source>
</evidence>
<dbReference type="PANTHER" id="PTHR12147:SF56">
    <property type="entry name" value="AMINOPEPTIDASE YDR415C-RELATED"/>
    <property type="match status" value="1"/>
</dbReference>
<proteinExistence type="inferred from homology"/>
<evidence type="ECO:0000256" key="8">
    <source>
        <dbReference type="ARBA" id="ARBA00043962"/>
    </source>
</evidence>
<evidence type="ECO:0000256" key="10">
    <source>
        <dbReference type="SAM" id="MobiDB-lite"/>
    </source>
</evidence>
<protein>
    <recommendedName>
        <fullName evidence="9">Peptide hydrolase</fullName>
        <ecNumber evidence="9">3.4.-.-</ecNumber>
    </recommendedName>
</protein>
<dbReference type="InterPro" id="IPR045175">
    <property type="entry name" value="M28_fam"/>
</dbReference>
<keyword evidence="13" id="KW-1185">Reference proteome</keyword>
<comment type="similarity">
    <text evidence="8">Belongs to the peptidase M28 family. M28E subfamily.</text>
</comment>
<evidence type="ECO:0000256" key="4">
    <source>
        <dbReference type="ARBA" id="ARBA00022723"/>
    </source>
</evidence>
<dbReference type="AlphaFoldDB" id="A0A137NPE4"/>
<comment type="cofactor">
    <cofactor evidence="1">
        <name>Zn(2+)</name>
        <dbReference type="ChEBI" id="CHEBI:29105"/>
    </cofactor>
</comment>
<evidence type="ECO:0000313" key="12">
    <source>
        <dbReference type="EMBL" id="KXN64602.1"/>
    </source>
</evidence>
<evidence type="ECO:0000256" key="1">
    <source>
        <dbReference type="ARBA" id="ARBA00001947"/>
    </source>
</evidence>
<dbReference type="Proteomes" id="UP000070444">
    <property type="component" value="Unassembled WGS sequence"/>
</dbReference>
<gene>
    <name evidence="12" type="ORF">CONCODRAFT_21610</name>
</gene>
<keyword evidence="5" id="KW-0732">Signal</keyword>
<evidence type="ECO:0000256" key="9">
    <source>
        <dbReference type="RuleBase" id="RU361240"/>
    </source>
</evidence>
<dbReference type="OrthoDB" id="2214at2759"/>
<keyword evidence="6 9" id="KW-0378">Hydrolase</keyword>
<dbReference type="EMBL" id="KQ965374">
    <property type="protein sequence ID" value="KXN64602.1"/>
    <property type="molecule type" value="Genomic_DNA"/>
</dbReference>
<dbReference type="SUPFAM" id="SSF53187">
    <property type="entry name" value="Zn-dependent exopeptidases"/>
    <property type="match status" value="1"/>
</dbReference>
<keyword evidence="2" id="KW-0031">Aminopeptidase</keyword>
<dbReference type="InterPro" id="IPR007484">
    <property type="entry name" value="Peptidase_M28"/>
</dbReference>
<name>A0A137NPE4_CONC2</name>
<dbReference type="GO" id="GO:0008235">
    <property type="term" value="F:metalloexopeptidase activity"/>
    <property type="evidence" value="ECO:0007669"/>
    <property type="project" value="InterPro"/>
</dbReference>